<dbReference type="EMBL" id="PNEN01000340">
    <property type="protein sequence ID" value="PPJ59918.1"/>
    <property type="molecule type" value="Genomic_DNA"/>
</dbReference>
<dbReference type="SUPFAM" id="SSF81383">
    <property type="entry name" value="F-box domain"/>
    <property type="match status" value="1"/>
</dbReference>
<dbReference type="OrthoDB" id="1863935at2759"/>
<dbReference type="InterPro" id="IPR001810">
    <property type="entry name" value="F-box_dom"/>
</dbReference>
<organism evidence="2 3">
    <name type="scientific">Cercospora berteroae</name>
    <dbReference type="NCBI Taxonomy" id="357750"/>
    <lineage>
        <taxon>Eukaryota</taxon>
        <taxon>Fungi</taxon>
        <taxon>Dikarya</taxon>
        <taxon>Ascomycota</taxon>
        <taxon>Pezizomycotina</taxon>
        <taxon>Dothideomycetes</taxon>
        <taxon>Dothideomycetidae</taxon>
        <taxon>Mycosphaerellales</taxon>
        <taxon>Mycosphaerellaceae</taxon>
        <taxon>Cercospora</taxon>
    </lineage>
</organism>
<reference evidence="3" key="1">
    <citation type="journal article" date="2017" name="bioRxiv">
        <title>Conservation of a gene cluster reveals novel cercosporin biosynthetic mechanisms and extends production to the genus Colletotrichum.</title>
        <authorList>
            <person name="de Jonge R."/>
            <person name="Ebert M.K."/>
            <person name="Huitt-Roehl C.R."/>
            <person name="Pal P."/>
            <person name="Suttle J.C."/>
            <person name="Spanner R.E."/>
            <person name="Neubauer J.D."/>
            <person name="Jurick W.M.II."/>
            <person name="Stott K.A."/>
            <person name="Secor G.A."/>
            <person name="Thomma B.P.H.J."/>
            <person name="Van de Peer Y."/>
            <person name="Townsend C.A."/>
            <person name="Bolton M.D."/>
        </authorList>
    </citation>
    <scope>NUCLEOTIDE SEQUENCE [LARGE SCALE GENOMIC DNA]</scope>
    <source>
        <strain evidence="3">CBS538.71</strain>
    </source>
</reference>
<accession>A0A2S6CJM0</accession>
<protein>
    <recommendedName>
        <fullName evidence="1">F-box domain-containing protein</fullName>
    </recommendedName>
</protein>
<dbReference type="AlphaFoldDB" id="A0A2S6CJM0"/>
<feature type="domain" description="F-box" evidence="1">
    <location>
        <begin position="18"/>
        <end position="51"/>
    </location>
</feature>
<dbReference type="Proteomes" id="UP000237631">
    <property type="component" value="Unassembled WGS sequence"/>
</dbReference>
<dbReference type="Pfam" id="PF00646">
    <property type="entry name" value="F-box"/>
    <property type="match status" value="1"/>
</dbReference>
<evidence type="ECO:0000313" key="2">
    <source>
        <dbReference type="EMBL" id="PPJ59918.1"/>
    </source>
</evidence>
<evidence type="ECO:0000313" key="3">
    <source>
        <dbReference type="Proteomes" id="UP000237631"/>
    </source>
</evidence>
<name>A0A2S6CJM0_9PEZI</name>
<gene>
    <name evidence="2" type="ORF">CBER1_08310</name>
</gene>
<evidence type="ECO:0000259" key="1">
    <source>
        <dbReference type="Pfam" id="PF00646"/>
    </source>
</evidence>
<comment type="caution">
    <text evidence="2">The sequence shown here is derived from an EMBL/GenBank/DDBJ whole genome shotgun (WGS) entry which is preliminary data.</text>
</comment>
<dbReference type="CDD" id="cd09917">
    <property type="entry name" value="F-box_SF"/>
    <property type="match status" value="1"/>
</dbReference>
<keyword evidence="3" id="KW-1185">Reference proteome</keyword>
<sequence length="242" mass="27064">MDSTTPFSSTSRVTGTVELLELILANLTTTDLARFLGVCKTWHNVIISSSILHEIRFLAASAPKEWLAMSQTRHDDAKWNIVSSDFATAFQLSRPPVFPYPWRDPNGDIPRLYALGNIHLSIHPSLDHFLTPKFPGTPIWNATAAQLQTLASVSSLQKVFVTNPPSKRLVMKRPRSTWSMTYNRAAGFTIGVVIHLAQKAMVAHGEVVIHVVGTVEEQWSQVKAARKRLRKGKKKVMRQEGE</sequence>
<proteinExistence type="predicted"/>
<dbReference type="InterPro" id="IPR036047">
    <property type="entry name" value="F-box-like_dom_sf"/>
</dbReference>